<dbReference type="InterPro" id="IPR003594">
    <property type="entry name" value="HATPase_dom"/>
</dbReference>
<feature type="domain" description="Histidine kinase" evidence="10">
    <location>
        <begin position="416"/>
        <end position="616"/>
    </location>
</feature>
<dbReference type="SMART" id="SM00448">
    <property type="entry name" value="REC"/>
    <property type="match status" value="1"/>
</dbReference>
<dbReference type="SUPFAM" id="SSF55874">
    <property type="entry name" value="ATPase domain of HSP90 chaperone/DNA topoisomerase II/histidine kinase"/>
    <property type="match status" value="1"/>
</dbReference>
<dbReference type="Gene3D" id="2.30.30.40">
    <property type="entry name" value="SH3 Domains"/>
    <property type="match status" value="1"/>
</dbReference>
<keyword evidence="6" id="KW-0902">Two-component regulatory system</keyword>
<evidence type="ECO:0000256" key="1">
    <source>
        <dbReference type="ARBA" id="ARBA00000085"/>
    </source>
</evidence>
<reference evidence="13 14" key="1">
    <citation type="journal article" date="2021" name="Mar. Drugs">
        <title>Genome Reduction and Secondary Metabolism of the Marine Sponge-Associated Cyanobacterium Leptothoe.</title>
        <authorList>
            <person name="Konstantinou D."/>
            <person name="Popin R.V."/>
            <person name="Fewer D.P."/>
            <person name="Sivonen K."/>
            <person name="Gkelis S."/>
        </authorList>
    </citation>
    <scope>NUCLEOTIDE SEQUENCE [LARGE SCALE GENOMIC DNA]</scope>
    <source>
        <strain evidence="13 14">TAU-MAC 1615</strain>
    </source>
</reference>
<organism evidence="13 14">
    <name type="scientific">Leptothoe kymatousa TAU-MAC 1615</name>
    <dbReference type="NCBI Taxonomy" id="2364775"/>
    <lineage>
        <taxon>Bacteria</taxon>
        <taxon>Bacillati</taxon>
        <taxon>Cyanobacteriota</taxon>
        <taxon>Cyanophyceae</taxon>
        <taxon>Nodosilineales</taxon>
        <taxon>Cymatolegaceae</taxon>
        <taxon>Leptothoe</taxon>
        <taxon>Leptothoe kymatousa</taxon>
    </lineage>
</organism>
<dbReference type="InterPro" id="IPR051315">
    <property type="entry name" value="Bact_Chemotaxis_CheA"/>
</dbReference>
<evidence type="ECO:0000259" key="10">
    <source>
        <dbReference type="PROSITE" id="PS50109"/>
    </source>
</evidence>
<evidence type="ECO:0000256" key="3">
    <source>
        <dbReference type="ARBA" id="ARBA00022553"/>
    </source>
</evidence>
<dbReference type="InterPro" id="IPR036061">
    <property type="entry name" value="CheW-like_dom_sf"/>
</dbReference>
<feature type="modified residue" description="Phosphohistidine" evidence="7">
    <location>
        <position position="49"/>
    </location>
</feature>
<dbReference type="Pfam" id="PF01627">
    <property type="entry name" value="Hpt"/>
    <property type="match status" value="1"/>
</dbReference>
<dbReference type="EMBL" id="JADOER010000003">
    <property type="protein sequence ID" value="MBT9310950.1"/>
    <property type="molecule type" value="Genomic_DNA"/>
</dbReference>
<dbReference type="Gene3D" id="3.30.565.10">
    <property type="entry name" value="Histidine kinase-like ATPase, C-terminal domain"/>
    <property type="match status" value="1"/>
</dbReference>
<evidence type="ECO:0000256" key="9">
    <source>
        <dbReference type="SAM" id="Coils"/>
    </source>
</evidence>
<evidence type="ECO:0000256" key="6">
    <source>
        <dbReference type="ARBA" id="ARBA00023012"/>
    </source>
</evidence>
<dbReference type="InterPro" id="IPR036641">
    <property type="entry name" value="HPT_dom_sf"/>
</dbReference>
<dbReference type="SUPFAM" id="SSF47226">
    <property type="entry name" value="Histidine-containing phosphotransfer domain, HPT domain"/>
    <property type="match status" value="1"/>
</dbReference>
<dbReference type="PROSITE" id="PS50109">
    <property type="entry name" value="HIS_KIN"/>
    <property type="match status" value="1"/>
</dbReference>
<dbReference type="InterPro" id="IPR005467">
    <property type="entry name" value="His_kinase_dom"/>
</dbReference>
<sequence>MVSDFRPEESYQFFLQEVPELLQALESGFLNLHQSTEIDHIWNLMCTTHSIKGGAACASMDAIQDYAHHLESCLKVLAEQPLPIALATEELLLQALDYLKAAVVEEVKGGSSHSVLLQGQPVLDALNQQIPTPETDDAPEMDVVHVLFKEDVTKGLQRLKQLLTDQTIPARLETFKIQVEILQGIGEIANLPGFIAIATTTLTALEQEPQQFDTIGTVALNDFTAAKSLVIEGDRNEGGTPSQALASLANVVAPPDTEPTPESFAAEETLETQISSEARLPSPPISPTGPILLSSQNDEQQWTSINDLVGEMVTLDSRLMAHQTQSKETLVVGERSLFRLKQLLINLQHRYISAQNTLSEEDTESSLRYRIQQQKYKRLQADLQDMSAEMSQLGEFFKDFNLVYQQHQHLLKQHHKQLKQAQNQLLQAQMVPISVVLNQFPRIVRQLSQQQNKSIRLLITGDTTLVNKTILEKLYEPLLHLIRNAIDHGIEPNEIRQAAQKSLPATIAIRVKRQGYTIYIEVEDDGRGIDVETIRSKIVAKGWLAPEEADSVPNQHLHDYLFQPNFSTAATVSQISGRGVGLYAVRSQINDCQGSVRVSSKTGSSTRFTLRLPANTSVTKLLLFRSQQQLYALAVDTIVALTYATPKRLKSEKNQIYYLWKQQKVPLYTLFHLLTYRYPLPSVSREALGWLGPSAVEQVAIDNTASSFHILIIGDGEAYVALRVDEILSQQELVTKALDDSFITPPDYLQGAVILGDGQLLPVLNGNVLVERCLQLRYPQIPKLSITQPSIENTFIPTIMIVDDSLTIRSVLALTLHKNGYRVIQAKDGQEALPLLEQNSDTSAIICDIEMPHMSGIELLSRCRRSGLTIPIIMLTYRNSDQYRLLAKQLGASAYMTKPYLDKELLQVLQNCLNEHQQSPAV</sequence>
<dbReference type="PANTHER" id="PTHR43395:SF1">
    <property type="entry name" value="CHEMOTAXIS PROTEIN CHEA"/>
    <property type="match status" value="1"/>
</dbReference>
<dbReference type="SMART" id="SM00073">
    <property type="entry name" value="HPT"/>
    <property type="match status" value="1"/>
</dbReference>
<feature type="domain" description="HPt" evidence="12">
    <location>
        <begin position="3"/>
        <end position="110"/>
    </location>
</feature>
<protein>
    <recommendedName>
        <fullName evidence="2">histidine kinase</fullName>
        <ecNumber evidence="2">2.7.13.3</ecNumber>
    </recommendedName>
</protein>
<name>A0ABS5XZE8_9CYAN</name>
<dbReference type="SMART" id="SM00260">
    <property type="entry name" value="CheW"/>
    <property type="match status" value="1"/>
</dbReference>
<evidence type="ECO:0000256" key="8">
    <source>
        <dbReference type="PROSITE-ProRule" id="PRU00169"/>
    </source>
</evidence>
<dbReference type="Gene3D" id="1.20.120.160">
    <property type="entry name" value="HPT domain"/>
    <property type="match status" value="1"/>
</dbReference>
<feature type="domain" description="Response regulatory" evidence="11">
    <location>
        <begin position="798"/>
        <end position="913"/>
    </location>
</feature>
<dbReference type="SMART" id="SM00387">
    <property type="entry name" value="HATPase_c"/>
    <property type="match status" value="1"/>
</dbReference>
<evidence type="ECO:0000256" key="4">
    <source>
        <dbReference type="ARBA" id="ARBA00022679"/>
    </source>
</evidence>
<dbReference type="PROSITE" id="PS50894">
    <property type="entry name" value="HPT"/>
    <property type="match status" value="1"/>
</dbReference>
<keyword evidence="4" id="KW-0808">Transferase</keyword>
<dbReference type="PROSITE" id="PS50110">
    <property type="entry name" value="RESPONSE_REGULATORY"/>
    <property type="match status" value="1"/>
</dbReference>
<comment type="caution">
    <text evidence="13">The sequence shown here is derived from an EMBL/GenBank/DDBJ whole genome shotgun (WGS) entry which is preliminary data.</text>
</comment>
<evidence type="ECO:0000259" key="12">
    <source>
        <dbReference type="PROSITE" id="PS50894"/>
    </source>
</evidence>
<dbReference type="InterPro" id="IPR002545">
    <property type="entry name" value="CheW-lke_dom"/>
</dbReference>
<dbReference type="SUPFAM" id="SSF52172">
    <property type="entry name" value="CheY-like"/>
    <property type="match status" value="1"/>
</dbReference>
<dbReference type="InterPro" id="IPR008207">
    <property type="entry name" value="Sig_transdc_His_kin_Hpt_dom"/>
</dbReference>
<keyword evidence="14" id="KW-1185">Reference proteome</keyword>
<accession>A0ABS5XZE8</accession>
<dbReference type="Pfam" id="PF02518">
    <property type="entry name" value="HATPase_c"/>
    <property type="match status" value="1"/>
</dbReference>
<dbReference type="InterPro" id="IPR036890">
    <property type="entry name" value="HATPase_C_sf"/>
</dbReference>
<dbReference type="SUPFAM" id="SSF50341">
    <property type="entry name" value="CheW-like"/>
    <property type="match status" value="1"/>
</dbReference>
<proteinExistence type="predicted"/>
<dbReference type="Pfam" id="PF01584">
    <property type="entry name" value="CheW"/>
    <property type="match status" value="1"/>
</dbReference>
<dbReference type="Gene3D" id="3.40.50.2300">
    <property type="match status" value="1"/>
</dbReference>
<evidence type="ECO:0000256" key="7">
    <source>
        <dbReference type="PROSITE-ProRule" id="PRU00110"/>
    </source>
</evidence>
<dbReference type="InterPro" id="IPR004358">
    <property type="entry name" value="Sig_transdc_His_kin-like_C"/>
</dbReference>
<feature type="modified residue" description="4-aspartylphosphate" evidence="8">
    <location>
        <position position="848"/>
    </location>
</feature>
<dbReference type="InterPro" id="IPR011006">
    <property type="entry name" value="CheY-like_superfamily"/>
</dbReference>
<comment type="catalytic activity">
    <reaction evidence="1">
        <text>ATP + protein L-histidine = ADP + protein N-phospho-L-histidine.</text>
        <dbReference type="EC" id="2.7.13.3"/>
    </reaction>
</comment>
<dbReference type="Pfam" id="PF00072">
    <property type="entry name" value="Response_reg"/>
    <property type="match status" value="1"/>
</dbReference>
<dbReference type="CDD" id="cd00088">
    <property type="entry name" value="HPT"/>
    <property type="match status" value="1"/>
</dbReference>
<dbReference type="InterPro" id="IPR001789">
    <property type="entry name" value="Sig_transdc_resp-reg_receiver"/>
</dbReference>
<keyword evidence="5" id="KW-0418">Kinase</keyword>
<feature type="coiled-coil region" evidence="9">
    <location>
        <begin position="369"/>
        <end position="431"/>
    </location>
</feature>
<evidence type="ECO:0000313" key="14">
    <source>
        <dbReference type="Proteomes" id="UP001196661"/>
    </source>
</evidence>
<keyword evidence="9" id="KW-0175">Coiled coil</keyword>
<evidence type="ECO:0000256" key="5">
    <source>
        <dbReference type="ARBA" id="ARBA00022777"/>
    </source>
</evidence>
<evidence type="ECO:0000259" key="11">
    <source>
        <dbReference type="PROSITE" id="PS50110"/>
    </source>
</evidence>
<dbReference type="PANTHER" id="PTHR43395">
    <property type="entry name" value="SENSOR HISTIDINE KINASE CHEA"/>
    <property type="match status" value="1"/>
</dbReference>
<dbReference type="Proteomes" id="UP001196661">
    <property type="component" value="Unassembled WGS sequence"/>
</dbReference>
<dbReference type="EC" id="2.7.13.3" evidence="2"/>
<evidence type="ECO:0000313" key="13">
    <source>
        <dbReference type="EMBL" id="MBT9310950.1"/>
    </source>
</evidence>
<evidence type="ECO:0000256" key="2">
    <source>
        <dbReference type="ARBA" id="ARBA00012438"/>
    </source>
</evidence>
<keyword evidence="3 8" id="KW-0597">Phosphoprotein</keyword>
<dbReference type="RefSeq" id="WP_215616862.1">
    <property type="nucleotide sequence ID" value="NZ_JADOER010000003.1"/>
</dbReference>
<dbReference type="PRINTS" id="PR00344">
    <property type="entry name" value="BCTRLSENSOR"/>
</dbReference>
<gene>
    <name evidence="13" type="ORF">IXB28_01920</name>
</gene>